<dbReference type="GO" id="GO:0004801">
    <property type="term" value="F:transaldolase activity"/>
    <property type="evidence" value="ECO:0007669"/>
    <property type="project" value="UniProtKB-UniRule"/>
</dbReference>
<comment type="subcellular location">
    <subcellularLocation>
        <location evidence="2 11">Cytoplasm</location>
    </subcellularLocation>
</comment>
<evidence type="ECO:0000256" key="2">
    <source>
        <dbReference type="ARBA" id="ARBA00004496"/>
    </source>
</evidence>
<evidence type="ECO:0000256" key="5">
    <source>
        <dbReference type="ARBA" id="ARBA00013151"/>
    </source>
</evidence>
<reference evidence="12 13" key="1">
    <citation type="submission" date="2020-08" db="EMBL/GenBank/DDBJ databases">
        <title>Genomic Encyclopedia of Type Strains, Phase IV (KMG-IV): sequencing the most valuable type-strain genomes for metagenomic binning, comparative biology and taxonomic classification.</title>
        <authorList>
            <person name="Goeker M."/>
        </authorList>
    </citation>
    <scope>NUCLEOTIDE SEQUENCE [LARGE SCALE GENOMIC DNA]</scope>
    <source>
        <strain evidence="12 13">DSM 106739</strain>
    </source>
</reference>
<dbReference type="InterPro" id="IPR001585">
    <property type="entry name" value="TAL/FSA"/>
</dbReference>
<evidence type="ECO:0000256" key="4">
    <source>
        <dbReference type="ARBA" id="ARBA00008426"/>
    </source>
</evidence>
<evidence type="ECO:0000256" key="9">
    <source>
        <dbReference type="ARBA" id="ARBA00023270"/>
    </source>
</evidence>
<sequence>MSRLKAISALGQQVWLDSISRKLIESGELARLIAEDGISGVTSNPAIFQQALAKDPAYAAAKAALPATLTDAEARFEALALPDIQAACDAFLPLFDASHGNKGFVSFEVSPRLSRDAEGTFAAAQRLWNAIARPNVMIKIPATPEGLVAIRKSIAAGININVTLMFSPAHVEAVAQAHASGLADRVAAGLPVGQIRSVASVFISRVDSKIDPQVSDALKGKVAIASARAAYADWQAHWSATGDRFAALAAAGAHPQWLLWASTGTKNPAYSDVLYVETLIGPDTVNTVPEATLNAFRDHGNAAATLAQDPAEARATLKALAEAGVDINAVGEQLQNEGLVLFEQAFETLLGSVGA</sequence>
<evidence type="ECO:0000256" key="1">
    <source>
        <dbReference type="ARBA" id="ARBA00003518"/>
    </source>
</evidence>
<proteinExistence type="inferred from homology"/>
<comment type="similarity">
    <text evidence="4 11">Belongs to the transaldolase family. Type 2 subfamily.</text>
</comment>
<evidence type="ECO:0000256" key="6">
    <source>
        <dbReference type="ARBA" id="ARBA00022490"/>
    </source>
</evidence>
<comment type="caution">
    <text evidence="12">The sequence shown here is derived from an EMBL/GenBank/DDBJ whole genome shotgun (WGS) entry which is preliminary data.</text>
</comment>
<dbReference type="InterPro" id="IPR013785">
    <property type="entry name" value="Aldolase_TIM"/>
</dbReference>
<dbReference type="PANTHER" id="PTHR10683:SF31">
    <property type="entry name" value="TRANSALDOLASE"/>
    <property type="match status" value="1"/>
</dbReference>
<comment type="catalytic activity">
    <reaction evidence="10 11">
        <text>D-sedoheptulose 7-phosphate + D-glyceraldehyde 3-phosphate = D-erythrose 4-phosphate + beta-D-fructose 6-phosphate</text>
        <dbReference type="Rhea" id="RHEA:17053"/>
        <dbReference type="ChEBI" id="CHEBI:16897"/>
        <dbReference type="ChEBI" id="CHEBI:57483"/>
        <dbReference type="ChEBI" id="CHEBI:57634"/>
        <dbReference type="ChEBI" id="CHEBI:59776"/>
        <dbReference type="EC" id="2.2.1.2"/>
    </reaction>
</comment>
<evidence type="ECO:0000256" key="11">
    <source>
        <dbReference type="HAMAP-Rule" id="MF_00493"/>
    </source>
</evidence>
<dbReference type="Proteomes" id="UP000561045">
    <property type="component" value="Unassembled WGS sequence"/>
</dbReference>
<dbReference type="Pfam" id="PF00923">
    <property type="entry name" value="TAL_FSA"/>
    <property type="match status" value="1"/>
</dbReference>
<dbReference type="HAMAP" id="MF_00493">
    <property type="entry name" value="Transaldolase_2"/>
    <property type="match status" value="1"/>
</dbReference>
<gene>
    <name evidence="11" type="primary">tal</name>
    <name evidence="12" type="ORF">GGR36_001162</name>
</gene>
<comment type="function">
    <text evidence="1 11">Transaldolase is important for the balance of metabolites in the pentose-phosphate pathway.</text>
</comment>
<dbReference type="Gene3D" id="3.20.20.70">
    <property type="entry name" value="Aldolase class I"/>
    <property type="match status" value="1"/>
</dbReference>
<keyword evidence="8 11" id="KW-0570">Pentose shunt</keyword>
<evidence type="ECO:0000313" key="12">
    <source>
        <dbReference type="EMBL" id="MBB4011854.1"/>
    </source>
</evidence>
<dbReference type="PROSITE" id="PS01054">
    <property type="entry name" value="TRANSALDOLASE_1"/>
    <property type="match status" value="1"/>
</dbReference>
<protein>
    <recommendedName>
        <fullName evidence="5 11">Transaldolase</fullName>
        <ecNumber evidence="5 11">2.2.1.2</ecNumber>
    </recommendedName>
</protein>
<dbReference type="InterPro" id="IPR018225">
    <property type="entry name" value="Transaldolase_AS"/>
</dbReference>
<dbReference type="PIRSF" id="PIRSF036915">
    <property type="entry name" value="Trnald_Bac_Plnt"/>
    <property type="match status" value="1"/>
</dbReference>
<dbReference type="NCBIfam" id="TIGR00876">
    <property type="entry name" value="tal_mycobact"/>
    <property type="match status" value="1"/>
</dbReference>
<evidence type="ECO:0000256" key="7">
    <source>
        <dbReference type="ARBA" id="ARBA00022679"/>
    </source>
</evidence>
<organism evidence="12 13">
    <name type="scientific">Niveibacterium umoris</name>
    <dbReference type="NCBI Taxonomy" id="1193620"/>
    <lineage>
        <taxon>Bacteria</taxon>
        <taxon>Pseudomonadati</taxon>
        <taxon>Pseudomonadota</taxon>
        <taxon>Betaproteobacteria</taxon>
        <taxon>Rhodocyclales</taxon>
        <taxon>Rhodocyclaceae</taxon>
        <taxon>Niveibacterium</taxon>
    </lineage>
</organism>
<dbReference type="EMBL" id="JACIET010000001">
    <property type="protein sequence ID" value="MBB4011854.1"/>
    <property type="molecule type" value="Genomic_DNA"/>
</dbReference>
<evidence type="ECO:0000256" key="8">
    <source>
        <dbReference type="ARBA" id="ARBA00023126"/>
    </source>
</evidence>
<dbReference type="GO" id="GO:0006098">
    <property type="term" value="P:pentose-phosphate shunt"/>
    <property type="evidence" value="ECO:0007669"/>
    <property type="project" value="UniProtKB-UniRule"/>
</dbReference>
<dbReference type="SUPFAM" id="SSF51569">
    <property type="entry name" value="Aldolase"/>
    <property type="match status" value="1"/>
</dbReference>
<dbReference type="NCBIfam" id="NF002881">
    <property type="entry name" value="PRK03343.1"/>
    <property type="match status" value="1"/>
</dbReference>
<name>A0A840BHT5_9RHOO</name>
<comment type="pathway">
    <text evidence="3 11">Carbohydrate degradation; pentose phosphate pathway; D-glyceraldehyde 3-phosphate and beta-D-fructose 6-phosphate from D-ribose 5-phosphate and D-xylulose 5-phosphate (non-oxidative stage): step 2/3.</text>
</comment>
<dbReference type="InterPro" id="IPR004732">
    <property type="entry name" value="Transaldolase_2"/>
</dbReference>
<dbReference type="GO" id="GO:0005737">
    <property type="term" value="C:cytoplasm"/>
    <property type="evidence" value="ECO:0007669"/>
    <property type="project" value="UniProtKB-SubCell"/>
</dbReference>
<keyword evidence="9 11" id="KW-0704">Schiff base</keyword>
<dbReference type="RefSeq" id="WP_183632853.1">
    <property type="nucleotide sequence ID" value="NZ_BAABLE010000011.1"/>
</dbReference>
<dbReference type="CDD" id="cd00955">
    <property type="entry name" value="Transaldolase_like"/>
    <property type="match status" value="1"/>
</dbReference>
<dbReference type="AlphaFoldDB" id="A0A840BHT5"/>
<dbReference type="UniPathway" id="UPA00115">
    <property type="reaction ID" value="UER00414"/>
</dbReference>
<evidence type="ECO:0000256" key="3">
    <source>
        <dbReference type="ARBA" id="ARBA00004857"/>
    </source>
</evidence>
<evidence type="ECO:0000313" key="13">
    <source>
        <dbReference type="Proteomes" id="UP000561045"/>
    </source>
</evidence>
<evidence type="ECO:0000256" key="10">
    <source>
        <dbReference type="ARBA" id="ARBA00048810"/>
    </source>
</evidence>
<dbReference type="GO" id="GO:0005975">
    <property type="term" value="P:carbohydrate metabolic process"/>
    <property type="evidence" value="ECO:0007669"/>
    <property type="project" value="InterPro"/>
</dbReference>
<keyword evidence="13" id="KW-1185">Reference proteome</keyword>
<dbReference type="EC" id="2.2.1.2" evidence="5 11"/>
<keyword evidence="6 11" id="KW-0963">Cytoplasm</keyword>
<keyword evidence="7 11" id="KW-0808">Transferase</keyword>
<feature type="active site" description="Schiff-base intermediate with substrate" evidence="11">
    <location>
        <position position="139"/>
    </location>
</feature>
<dbReference type="PANTHER" id="PTHR10683">
    <property type="entry name" value="TRANSALDOLASE"/>
    <property type="match status" value="1"/>
</dbReference>
<accession>A0A840BHT5</accession>